<dbReference type="AlphaFoldDB" id="A0AAV7NK37"/>
<feature type="compositionally biased region" description="Basic residues" evidence="1">
    <location>
        <begin position="24"/>
        <end position="34"/>
    </location>
</feature>
<dbReference type="EMBL" id="JANPWB010000012">
    <property type="protein sequence ID" value="KAJ1116453.1"/>
    <property type="molecule type" value="Genomic_DNA"/>
</dbReference>
<feature type="compositionally biased region" description="Basic and acidic residues" evidence="1">
    <location>
        <begin position="8"/>
        <end position="17"/>
    </location>
</feature>
<evidence type="ECO:0000313" key="2">
    <source>
        <dbReference type="EMBL" id="KAJ1116453.1"/>
    </source>
</evidence>
<comment type="caution">
    <text evidence="2">The sequence shown here is derived from an EMBL/GenBank/DDBJ whole genome shotgun (WGS) entry which is preliminary data.</text>
</comment>
<proteinExistence type="predicted"/>
<feature type="region of interest" description="Disordered" evidence="1">
    <location>
        <begin position="1"/>
        <end position="48"/>
    </location>
</feature>
<keyword evidence="3" id="KW-1185">Reference proteome</keyword>
<dbReference type="Proteomes" id="UP001066276">
    <property type="component" value="Chromosome 8"/>
</dbReference>
<accession>A0AAV7NK37</accession>
<organism evidence="2 3">
    <name type="scientific">Pleurodeles waltl</name>
    <name type="common">Iberian ribbed newt</name>
    <dbReference type="NCBI Taxonomy" id="8319"/>
    <lineage>
        <taxon>Eukaryota</taxon>
        <taxon>Metazoa</taxon>
        <taxon>Chordata</taxon>
        <taxon>Craniata</taxon>
        <taxon>Vertebrata</taxon>
        <taxon>Euteleostomi</taxon>
        <taxon>Amphibia</taxon>
        <taxon>Batrachia</taxon>
        <taxon>Caudata</taxon>
        <taxon>Salamandroidea</taxon>
        <taxon>Salamandridae</taxon>
        <taxon>Pleurodelinae</taxon>
        <taxon>Pleurodeles</taxon>
    </lineage>
</organism>
<protein>
    <submittedName>
        <fullName evidence="2">Uncharacterized protein</fullName>
    </submittedName>
</protein>
<sequence length="67" mass="7295">MEMPPQDRIGRRTRGEDPADAGRTGRRGHWGRRRGTGESLGSLVDGPFGLREQCGDELACGGCALRR</sequence>
<reference evidence="2" key="1">
    <citation type="journal article" date="2022" name="bioRxiv">
        <title>Sequencing and chromosome-scale assembly of the giantPleurodeles waltlgenome.</title>
        <authorList>
            <person name="Brown T."/>
            <person name="Elewa A."/>
            <person name="Iarovenko S."/>
            <person name="Subramanian E."/>
            <person name="Araus A.J."/>
            <person name="Petzold A."/>
            <person name="Susuki M."/>
            <person name="Suzuki K.-i.T."/>
            <person name="Hayashi T."/>
            <person name="Toyoda A."/>
            <person name="Oliveira C."/>
            <person name="Osipova E."/>
            <person name="Leigh N.D."/>
            <person name="Simon A."/>
            <person name="Yun M.H."/>
        </authorList>
    </citation>
    <scope>NUCLEOTIDE SEQUENCE</scope>
    <source>
        <strain evidence="2">20211129_DDA</strain>
        <tissue evidence="2">Liver</tissue>
    </source>
</reference>
<gene>
    <name evidence="2" type="ORF">NDU88_004664</name>
</gene>
<evidence type="ECO:0000256" key="1">
    <source>
        <dbReference type="SAM" id="MobiDB-lite"/>
    </source>
</evidence>
<evidence type="ECO:0000313" key="3">
    <source>
        <dbReference type="Proteomes" id="UP001066276"/>
    </source>
</evidence>
<name>A0AAV7NK37_PLEWA</name>